<name>A0A433LBU0_9GAMM</name>
<comment type="caution">
    <text evidence="2">The sequence shown here is derived from an EMBL/GenBank/DDBJ whole genome shotgun (WGS) entry which is preliminary data.</text>
</comment>
<proteinExistence type="predicted"/>
<evidence type="ECO:0000259" key="1">
    <source>
        <dbReference type="Pfam" id="PF04606"/>
    </source>
</evidence>
<dbReference type="InterPro" id="IPR007684">
    <property type="entry name" value="Znf_Ogr/Delta"/>
</dbReference>
<dbReference type="AlphaFoldDB" id="A0A433LBU0"/>
<organism evidence="2 3">
    <name type="scientific">Vreelandella populi</name>
    <dbReference type="NCBI Taxonomy" id="2498858"/>
    <lineage>
        <taxon>Bacteria</taxon>
        <taxon>Pseudomonadati</taxon>
        <taxon>Pseudomonadota</taxon>
        <taxon>Gammaproteobacteria</taxon>
        <taxon>Oceanospirillales</taxon>
        <taxon>Halomonadaceae</taxon>
        <taxon>Vreelandella</taxon>
    </lineage>
</organism>
<accession>A0A433LBU0</accession>
<dbReference type="RefSeq" id="WP_126981677.1">
    <property type="nucleotide sequence ID" value="NZ_RZHD01000005.1"/>
</dbReference>
<reference evidence="2 3" key="1">
    <citation type="submission" date="2018-12" db="EMBL/GenBank/DDBJ databases">
        <title>three novel Halomonas strain isolated from plants.</title>
        <authorList>
            <person name="Sun C."/>
        </authorList>
    </citation>
    <scope>NUCLEOTIDE SEQUENCE [LARGE SCALE GENOMIC DNA]</scope>
    <source>
        <strain evidence="2 3">RC</strain>
    </source>
</reference>
<keyword evidence="3" id="KW-1185">Reference proteome</keyword>
<sequence length="105" mass="12056">MSSTDTQHAEFSRLRIDCPHCGGHMKVRTSKSDMSLLRELYLHCTNEFDCGFRAKAHLEFVHNLAPSRCPNPEVKLLTSPWVLNQMRLDLPAANDDPYEEESTHE</sequence>
<dbReference type="Pfam" id="PF04606">
    <property type="entry name" value="Ogr_Delta"/>
    <property type="match status" value="1"/>
</dbReference>
<gene>
    <name evidence="2" type="ORF">ELY37_09580</name>
</gene>
<evidence type="ECO:0000313" key="2">
    <source>
        <dbReference type="EMBL" id="RUR46230.1"/>
    </source>
</evidence>
<feature type="domain" description="Zinc finger Ogr/Delta-type" evidence="1">
    <location>
        <begin position="18"/>
        <end position="62"/>
    </location>
</feature>
<dbReference type="OrthoDB" id="7362772at2"/>
<protein>
    <submittedName>
        <fullName evidence="2">Transcriptional regulator</fullName>
    </submittedName>
</protein>
<dbReference type="EMBL" id="RZHD01000005">
    <property type="protein sequence ID" value="RUR46230.1"/>
    <property type="molecule type" value="Genomic_DNA"/>
</dbReference>
<dbReference type="Proteomes" id="UP000286912">
    <property type="component" value="Unassembled WGS sequence"/>
</dbReference>
<evidence type="ECO:0000313" key="3">
    <source>
        <dbReference type="Proteomes" id="UP000286912"/>
    </source>
</evidence>